<evidence type="ECO:0000256" key="1">
    <source>
        <dbReference type="ARBA" id="ARBA00022908"/>
    </source>
</evidence>
<dbReference type="PROSITE" id="PS50937">
    <property type="entry name" value="HTH_MERR_2"/>
    <property type="match status" value="1"/>
</dbReference>
<organism evidence="8 9">
    <name type="scientific">Acidithiobacillus thiooxidans</name>
    <name type="common">Thiobacillus thiooxidans</name>
    <dbReference type="NCBI Taxonomy" id="930"/>
    <lineage>
        <taxon>Bacteria</taxon>
        <taxon>Pseudomonadati</taxon>
        <taxon>Pseudomonadota</taxon>
        <taxon>Acidithiobacillia</taxon>
        <taxon>Acidithiobacillales</taxon>
        <taxon>Acidithiobacillaceae</taxon>
        <taxon>Acidithiobacillus</taxon>
    </lineage>
</organism>
<dbReference type="InterPro" id="IPR006118">
    <property type="entry name" value="Recombinase_CS"/>
</dbReference>
<dbReference type="RefSeq" id="WP_024892594.1">
    <property type="nucleotide sequence ID" value="NZ_LWRZ01000434.1"/>
</dbReference>
<evidence type="ECO:0000256" key="5">
    <source>
        <dbReference type="PROSITE-ProRule" id="PRU10137"/>
    </source>
</evidence>
<dbReference type="CDD" id="cd04761">
    <property type="entry name" value="HTH_MerR-SF"/>
    <property type="match status" value="1"/>
</dbReference>
<dbReference type="Gene3D" id="1.10.287.2170">
    <property type="match status" value="1"/>
</dbReference>
<feature type="active site" description="O-(5'-phospho-DNA)-serine intermediate" evidence="4 5">
    <location>
        <position position="67"/>
    </location>
</feature>
<dbReference type="SUPFAM" id="SSF46955">
    <property type="entry name" value="Putative DNA-binding domain"/>
    <property type="match status" value="1"/>
</dbReference>
<dbReference type="InterPro" id="IPR006119">
    <property type="entry name" value="Resolv_N"/>
</dbReference>
<feature type="domain" description="HTH merR-type" evidence="6">
    <location>
        <begin position="4"/>
        <end position="51"/>
    </location>
</feature>
<dbReference type="AlphaFoldDB" id="A0A1C2HVP8"/>
<dbReference type="PANTHER" id="PTHR36172:SF1">
    <property type="entry name" value="RESOLVASE-RELATED"/>
    <property type="match status" value="1"/>
</dbReference>
<keyword evidence="1" id="KW-0229">DNA integration</keyword>
<dbReference type="GO" id="GO:0000150">
    <property type="term" value="F:DNA strand exchange activity"/>
    <property type="evidence" value="ECO:0007669"/>
    <property type="project" value="InterPro"/>
</dbReference>
<dbReference type="CDD" id="cd03769">
    <property type="entry name" value="SR_IS607_transposase_like"/>
    <property type="match status" value="1"/>
</dbReference>
<evidence type="ECO:0000259" key="7">
    <source>
        <dbReference type="PROSITE" id="PS51736"/>
    </source>
</evidence>
<dbReference type="NCBIfam" id="NF033518">
    <property type="entry name" value="transpos_IS607"/>
    <property type="match status" value="1"/>
</dbReference>
<comment type="caution">
    <text evidence="8">The sequence shown here is derived from an EMBL/GenBank/DDBJ whole genome shotgun (WGS) entry which is preliminary data.</text>
</comment>
<dbReference type="InterPro" id="IPR009061">
    <property type="entry name" value="DNA-bd_dom_put_sf"/>
</dbReference>
<keyword evidence="2" id="KW-0238">DNA-binding</keyword>
<dbReference type="InterPro" id="IPR041718">
    <property type="entry name" value="IS607_transposase-like"/>
</dbReference>
<reference evidence="8 9" key="1">
    <citation type="journal article" date="2016" name="Int. J. Mol. Sci.">
        <title>Comparative genomics of the extreme acidophile Acidithiobacillus thiooxidans reveals intraspecific divergence and niche adaptation.</title>
        <authorList>
            <person name="Zhang X."/>
            <person name="Feng X."/>
            <person name="Tao J."/>
            <person name="Ma L."/>
            <person name="Xiao Y."/>
            <person name="Liang Y."/>
            <person name="Liu X."/>
            <person name="Yin H."/>
        </authorList>
    </citation>
    <scope>NUCLEOTIDE SEQUENCE [LARGE SCALE GENOMIC DNA]</scope>
    <source>
        <strain evidence="8 9">A02</strain>
    </source>
</reference>
<dbReference type="InterPro" id="IPR051491">
    <property type="entry name" value="Recombinase/Transposase-rel"/>
</dbReference>
<evidence type="ECO:0000256" key="3">
    <source>
        <dbReference type="ARBA" id="ARBA00023172"/>
    </source>
</evidence>
<proteinExistence type="predicted"/>
<dbReference type="InterPro" id="IPR000551">
    <property type="entry name" value="MerR-type_HTH_dom"/>
</dbReference>
<dbReference type="FunFam" id="3.40.50.1390:FF:000002">
    <property type="entry name" value="ORF1 in transposon ISC1904"/>
    <property type="match status" value="1"/>
</dbReference>
<dbReference type="GO" id="GO:0003677">
    <property type="term" value="F:DNA binding"/>
    <property type="evidence" value="ECO:0007669"/>
    <property type="project" value="UniProtKB-KW"/>
</dbReference>
<keyword evidence="3" id="KW-0233">DNA recombination</keyword>
<dbReference type="PROSITE" id="PS00397">
    <property type="entry name" value="RECOMBINASES_1"/>
    <property type="match status" value="1"/>
</dbReference>
<dbReference type="Pfam" id="PF13411">
    <property type="entry name" value="MerR_1"/>
    <property type="match status" value="1"/>
</dbReference>
<evidence type="ECO:0000313" key="8">
    <source>
        <dbReference type="EMBL" id="OCX67812.1"/>
    </source>
</evidence>
<dbReference type="PANTHER" id="PTHR36172">
    <property type="match status" value="1"/>
</dbReference>
<gene>
    <name evidence="8" type="ORF">A6P07_19320</name>
</gene>
<evidence type="ECO:0000259" key="6">
    <source>
        <dbReference type="PROSITE" id="PS50937"/>
    </source>
</evidence>
<dbReference type="Gene3D" id="3.40.50.1390">
    <property type="entry name" value="Resolvase, N-terminal catalytic domain"/>
    <property type="match status" value="1"/>
</dbReference>
<accession>A0A1C2HVP8</accession>
<name>A0A1C2HVP8_ACITH</name>
<evidence type="ECO:0000313" key="9">
    <source>
        <dbReference type="Proteomes" id="UP000094893"/>
    </source>
</evidence>
<dbReference type="Pfam" id="PF00239">
    <property type="entry name" value="Resolvase"/>
    <property type="match status" value="1"/>
</dbReference>
<dbReference type="PROSITE" id="PS51736">
    <property type="entry name" value="RECOMBINASES_3"/>
    <property type="match status" value="1"/>
</dbReference>
<dbReference type="SMART" id="SM00857">
    <property type="entry name" value="Resolvase"/>
    <property type="match status" value="1"/>
</dbReference>
<sequence>MSNKYSIGDFAKRIGRSVQTVRRWEREGKLVAKRHPSGHRYFDESDVRHLLSGLPKKRATVVYCRVSSSGQKDDLASQVEAMETYCRSAGIAVDEWVQEIGGGMNFKRKQFLNLLDRIQRGEVGKLLVAHKDRLARFGFDLMDHIAIENGCEIVVVNQNSLSPQQEMVEDLLSIVHTFSCRLYGMRKYKKQLRTDYPEYKIKEPKELLQ</sequence>
<dbReference type="GO" id="GO:0015074">
    <property type="term" value="P:DNA integration"/>
    <property type="evidence" value="ECO:0007669"/>
    <property type="project" value="UniProtKB-KW"/>
</dbReference>
<dbReference type="SMART" id="SM00422">
    <property type="entry name" value="HTH_MERR"/>
    <property type="match status" value="1"/>
</dbReference>
<dbReference type="Gene3D" id="1.10.1660.10">
    <property type="match status" value="1"/>
</dbReference>
<protein>
    <submittedName>
        <fullName evidence="8">Recombinase</fullName>
    </submittedName>
</protein>
<dbReference type="InterPro" id="IPR048046">
    <property type="entry name" value="Transpos_IS607"/>
</dbReference>
<dbReference type="EMBL" id="LWSA01000334">
    <property type="protein sequence ID" value="OCX67812.1"/>
    <property type="molecule type" value="Genomic_DNA"/>
</dbReference>
<feature type="domain" description="Resolvase/invertase-type recombinase catalytic" evidence="7">
    <location>
        <begin position="59"/>
        <end position="203"/>
    </location>
</feature>
<evidence type="ECO:0000256" key="4">
    <source>
        <dbReference type="PIRSR" id="PIRSR606118-50"/>
    </source>
</evidence>
<dbReference type="GO" id="GO:0006355">
    <property type="term" value="P:regulation of DNA-templated transcription"/>
    <property type="evidence" value="ECO:0007669"/>
    <property type="project" value="InterPro"/>
</dbReference>
<evidence type="ECO:0000256" key="2">
    <source>
        <dbReference type="ARBA" id="ARBA00023125"/>
    </source>
</evidence>
<dbReference type="Proteomes" id="UP000094893">
    <property type="component" value="Unassembled WGS sequence"/>
</dbReference>
<dbReference type="InterPro" id="IPR036162">
    <property type="entry name" value="Resolvase-like_N_sf"/>
</dbReference>
<dbReference type="SUPFAM" id="SSF53041">
    <property type="entry name" value="Resolvase-like"/>
    <property type="match status" value="1"/>
</dbReference>